<feature type="compositionally biased region" description="Gly residues" evidence="1">
    <location>
        <begin position="304"/>
        <end position="314"/>
    </location>
</feature>
<dbReference type="EMBL" id="JBDJAW010000001">
    <property type="protein sequence ID" value="MEN3533757.1"/>
    <property type="molecule type" value="Genomic_DNA"/>
</dbReference>
<gene>
    <name evidence="3" type="ORF">AAH991_01465</name>
</gene>
<evidence type="ECO:0000313" key="4">
    <source>
        <dbReference type="Proteomes" id="UP001447516"/>
    </source>
</evidence>
<evidence type="ECO:0000256" key="2">
    <source>
        <dbReference type="SAM" id="Phobius"/>
    </source>
</evidence>
<reference evidence="3 4" key="1">
    <citation type="submission" date="2024-05" db="EMBL/GenBank/DDBJ databases">
        <title>Microbispora sp.ZYX-F-249.</title>
        <authorList>
            <person name="Xie H."/>
        </authorList>
    </citation>
    <scope>NUCLEOTIDE SEQUENCE [LARGE SCALE GENOMIC DNA]</scope>
    <source>
        <strain evidence="3 4">ZYX-F-249</strain>
    </source>
</reference>
<feature type="compositionally biased region" description="Basic and acidic residues" evidence="1">
    <location>
        <begin position="24"/>
        <end position="37"/>
    </location>
</feature>
<dbReference type="RefSeq" id="WP_346223648.1">
    <property type="nucleotide sequence ID" value="NZ_JBDJAW010000001.1"/>
</dbReference>
<dbReference type="Proteomes" id="UP001447516">
    <property type="component" value="Unassembled WGS sequence"/>
</dbReference>
<keyword evidence="4" id="KW-1185">Reference proteome</keyword>
<keyword evidence="2" id="KW-0472">Membrane</keyword>
<organism evidence="3 4">
    <name type="scientific">Microbispora maris</name>
    <dbReference type="NCBI Taxonomy" id="3144104"/>
    <lineage>
        <taxon>Bacteria</taxon>
        <taxon>Bacillati</taxon>
        <taxon>Actinomycetota</taxon>
        <taxon>Actinomycetes</taxon>
        <taxon>Streptosporangiales</taxon>
        <taxon>Streptosporangiaceae</taxon>
        <taxon>Microbispora</taxon>
    </lineage>
</organism>
<feature type="compositionally biased region" description="Acidic residues" evidence="1">
    <location>
        <begin position="1"/>
        <end position="11"/>
    </location>
</feature>
<proteinExistence type="predicted"/>
<keyword evidence="2" id="KW-1133">Transmembrane helix</keyword>
<evidence type="ECO:0000256" key="1">
    <source>
        <dbReference type="SAM" id="MobiDB-lite"/>
    </source>
</evidence>
<name>A0ABV0AFX7_9ACTN</name>
<sequence>MRDPATEDAYEQDGSLSRPYITGEGRHGGEGDRFWSEEHDDQALGAAPGDRGDVLSEDWRPDQPALTPADHADQDDYYAAGRTAQFGSEDPVSEGDTDPRGFLGSGWRNAPDPEEDETEGPRRGGLLLRTGLIAAGVLGAIWALALWVGQPSGADCADGASCAAGAGPAATAPASPAADAPTDTPADEVSEGPGDVPSQAPSEAPTARPERSRPATSGTSEPAASPAPSRADRPRTQDSGSRGTASPHPSRVSIDAQPGEQAGGKAGGKDAAPAEEQAATAPTAGAATEQPTSAPAPTQEEPRQGGGLLGWLFG</sequence>
<feature type="compositionally biased region" description="Low complexity" evidence="1">
    <location>
        <begin position="153"/>
        <end position="184"/>
    </location>
</feature>
<evidence type="ECO:0000313" key="3">
    <source>
        <dbReference type="EMBL" id="MEN3533757.1"/>
    </source>
</evidence>
<comment type="caution">
    <text evidence="3">The sequence shown here is derived from an EMBL/GenBank/DDBJ whole genome shotgun (WGS) entry which is preliminary data.</text>
</comment>
<accession>A0ABV0AFX7</accession>
<feature type="compositionally biased region" description="Low complexity" evidence="1">
    <location>
        <begin position="214"/>
        <end position="229"/>
    </location>
</feature>
<protein>
    <submittedName>
        <fullName evidence="3">Uncharacterized protein</fullName>
    </submittedName>
</protein>
<feature type="region of interest" description="Disordered" evidence="1">
    <location>
        <begin position="1"/>
        <end position="124"/>
    </location>
</feature>
<feature type="compositionally biased region" description="Low complexity" evidence="1">
    <location>
        <begin position="269"/>
        <end position="292"/>
    </location>
</feature>
<feature type="region of interest" description="Disordered" evidence="1">
    <location>
        <begin position="153"/>
        <end position="314"/>
    </location>
</feature>
<feature type="compositionally biased region" description="Basic and acidic residues" evidence="1">
    <location>
        <begin position="50"/>
        <end position="61"/>
    </location>
</feature>
<feature type="transmembrane region" description="Helical" evidence="2">
    <location>
        <begin position="126"/>
        <end position="148"/>
    </location>
</feature>
<keyword evidence="2" id="KW-0812">Transmembrane</keyword>